<dbReference type="InterPro" id="IPR042099">
    <property type="entry name" value="ANL_N_sf"/>
</dbReference>
<feature type="domain" description="AMP-dependent synthetase/ligase" evidence="3">
    <location>
        <begin position="85"/>
        <end position="501"/>
    </location>
</feature>
<dbReference type="Proteomes" id="UP000250043">
    <property type="component" value="Unassembled WGS sequence"/>
</dbReference>
<dbReference type="GO" id="GO:0005524">
    <property type="term" value="F:ATP binding"/>
    <property type="evidence" value="ECO:0007669"/>
    <property type="project" value="UniProtKB-KW"/>
</dbReference>
<keyword evidence="5" id="KW-1185">Reference proteome</keyword>
<evidence type="ECO:0000259" key="3">
    <source>
        <dbReference type="Pfam" id="PF00501"/>
    </source>
</evidence>
<evidence type="ECO:0000313" key="4">
    <source>
        <dbReference type="EMBL" id="OCH95501.1"/>
    </source>
</evidence>
<dbReference type="Pfam" id="PF00501">
    <property type="entry name" value="AMP-binding"/>
    <property type="match status" value="1"/>
</dbReference>
<dbReference type="Gene3D" id="3.40.50.12780">
    <property type="entry name" value="N-terminal domain of ligase-like"/>
    <property type="match status" value="1"/>
</dbReference>
<dbReference type="GO" id="GO:0016020">
    <property type="term" value="C:membrane"/>
    <property type="evidence" value="ECO:0007669"/>
    <property type="project" value="TreeGrafter"/>
</dbReference>
<proteinExistence type="predicted"/>
<evidence type="ECO:0000313" key="5">
    <source>
        <dbReference type="Proteomes" id="UP000250043"/>
    </source>
</evidence>
<dbReference type="PANTHER" id="PTHR43272:SF33">
    <property type="entry name" value="AMP-BINDING DOMAIN-CONTAINING PROTEIN-RELATED"/>
    <property type="match status" value="1"/>
</dbReference>
<protein>
    <submittedName>
        <fullName evidence="4">Acetyl-CoA synthetase-like protein</fullName>
    </submittedName>
</protein>
<keyword evidence="2" id="KW-0067">ATP-binding</keyword>
<dbReference type="GO" id="GO:0004467">
    <property type="term" value="F:long-chain fatty acid-CoA ligase activity"/>
    <property type="evidence" value="ECO:0007669"/>
    <property type="project" value="TreeGrafter"/>
</dbReference>
<dbReference type="GO" id="GO:0005783">
    <property type="term" value="C:endoplasmic reticulum"/>
    <property type="evidence" value="ECO:0007669"/>
    <property type="project" value="TreeGrafter"/>
</dbReference>
<name>A0A8E2DTQ1_9APHY</name>
<dbReference type="EMBL" id="KV722335">
    <property type="protein sequence ID" value="OCH95501.1"/>
    <property type="molecule type" value="Genomic_DNA"/>
</dbReference>
<evidence type="ECO:0000256" key="2">
    <source>
        <dbReference type="ARBA" id="ARBA00022840"/>
    </source>
</evidence>
<evidence type="ECO:0000256" key="1">
    <source>
        <dbReference type="ARBA" id="ARBA00022741"/>
    </source>
</evidence>
<keyword evidence="1" id="KW-0547">Nucleotide-binding</keyword>
<dbReference type="SUPFAM" id="SSF56801">
    <property type="entry name" value="Acetyl-CoA synthetase-like"/>
    <property type="match status" value="1"/>
</dbReference>
<dbReference type="InterPro" id="IPR020845">
    <property type="entry name" value="AMP-binding_CS"/>
</dbReference>
<dbReference type="AlphaFoldDB" id="A0A8E2DTQ1"/>
<dbReference type="InterPro" id="IPR000873">
    <property type="entry name" value="AMP-dep_synth/lig_dom"/>
</dbReference>
<dbReference type="PROSITE" id="PS00455">
    <property type="entry name" value="AMP_BINDING"/>
    <property type="match status" value="1"/>
</dbReference>
<sequence>MSVSTALPTPFPENVDYKKQCVEMPGTKKPGQTAHYRSSIYEWLTVDSPNALRTLVQLYDQGLASAGDKPFLGHRPQISRNPPKFADHYVWESWRSVDARRRAIGSGLQKLFRDGVLGGGQMETVGIWSRNIPNWQVVDLALQGYGKVGISLYETLGKDSVGCINHAELSVIFTTADHIPALLKLAQRIPGVKMIVAIDDISPESKNILVEWGQQCNVQVKDLPEFEAFGNANLSEPINPTPDTIATICYTSGTTGNPKGVLLTHGNLANATQANLTGFTVEGDIVEVSFLPLAHIFERVIELCVMAQGGRIGFTSGNPLLLLEDMQILKPNFFPSVPRVLNRLYQAGMAAASAPGLKGALFRRAMAAKLQRLRTTGQHTHAVWDRLVFSKIAAMLGGNLQLVACGSAPISAAAMDFLRISLGSVVLEGMPYHRYGMTENGGTCVRVWPDDPTSSGTVGPPVANTELKLVDVPQMGYTSEDKPNPRGEICMRGGHKFIGYYKDEKNTKEALDEEGWLHTGDVGEFDTCGRLKIIDRVKNIMKLAQGEYVALEHIENVYSASPFVAQIFVYGDSLQSYLLAVIVPEPTQLSLIASNVLGKKISPEDTAALDEAIRDPRVKTIIMNELQKEATAKKLKGFEMIRRAHLSLDPFTPENGCLTPTLKIRRKETYEKYKTELDNLYKLGEPVGSGSKL</sequence>
<dbReference type="OrthoDB" id="1700726at2759"/>
<accession>A0A8E2DTQ1</accession>
<reference evidence="4 5" key="1">
    <citation type="submission" date="2016-07" db="EMBL/GenBank/DDBJ databases">
        <title>Draft genome of the white-rot fungus Obba rivulosa 3A-2.</title>
        <authorList>
            <consortium name="DOE Joint Genome Institute"/>
            <person name="Miettinen O."/>
            <person name="Riley R."/>
            <person name="Acob R."/>
            <person name="Barry K."/>
            <person name="Cullen D."/>
            <person name="De Vries R."/>
            <person name="Hainaut M."/>
            <person name="Hatakka A."/>
            <person name="Henrissat B."/>
            <person name="Hilden K."/>
            <person name="Kuo R."/>
            <person name="Labutti K."/>
            <person name="Lipzen A."/>
            <person name="Makela M.R."/>
            <person name="Sandor L."/>
            <person name="Spatafora J.W."/>
            <person name="Grigoriev I.V."/>
            <person name="Hibbett D.S."/>
        </authorList>
    </citation>
    <scope>NUCLEOTIDE SEQUENCE [LARGE SCALE GENOMIC DNA]</scope>
    <source>
        <strain evidence="4 5">3A-2</strain>
    </source>
</reference>
<dbReference type="PANTHER" id="PTHR43272">
    <property type="entry name" value="LONG-CHAIN-FATTY-ACID--COA LIGASE"/>
    <property type="match status" value="1"/>
</dbReference>
<organism evidence="4 5">
    <name type="scientific">Obba rivulosa</name>
    <dbReference type="NCBI Taxonomy" id="1052685"/>
    <lineage>
        <taxon>Eukaryota</taxon>
        <taxon>Fungi</taxon>
        <taxon>Dikarya</taxon>
        <taxon>Basidiomycota</taxon>
        <taxon>Agaricomycotina</taxon>
        <taxon>Agaricomycetes</taxon>
        <taxon>Polyporales</taxon>
        <taxon>Gelatoporiaceae</taxon>
        <taxon>Obba</taxon>
    </lineage>
</organism>
<gene>
    <name evidence="4" type="ORF">OBBRIDRAFT_720222</name>
</gene>